<protein>
    <submittedName>
        <fullName evidence="3">Diguanylate cyclase (GGDEF)-like protein</fullName>
    </submittedName>
</protein>
<organism evidence="3 4">
    <name type="scientific">Kineococcus aurantiacus</name>
    <dbReference type="NCBI Taxonomy" id="37633"/>
    <lineage>
        <taxon>Bacteria</taxon>
        <taxon>Bacillati</taxon>
        <taxon>Actinomycetota</taxon>
        <taxon>Actinomycetes</taxon>
        <taxon>Kineosporiales</taxon>
        <taxon>Kineosporiaceae</taxon>
        <taxon>Kineococcus</taxon>
    </lineage>
</organism>
<reference evidence="3 4" key="1">
    <citation type="submission" date="2020-07" db="EMBL/GenBank/DDBJ databases">
        <title>Sequencing the genomes of 1000 actinobacteria strains.</title>
        <authorList>
            <person name="Klenk H.-P."/>
        </authorList>
    </citation>
    <scope>NUCLEOTIDE SEQUENCE [LARGE SCALE GENOMIC DNA]</scope>
    <source>
        <strain evidence="3 4">DSM 7487</strain>
    </source>
</reference>
<dbReference type="InterPro" id="IPR029787">
    <property type="entry name" value="Nucleotide_cyclase"/>
</dbReference>
<dbReference type="InterPro" id="IPR050469">
    <property type="entry name" value="Diguanylate_Cyclase"/>
</dbReference>
<dbReference type="NCBIfam" id="TIGR00254">
    <property type="entry name" value="GGDEF"/>
    <property type="match status" value="1"/>
</dbReference>
<name>A0A7Y9J2S7_9ACTN</name>
<evidence type="ECO:0000256" key="1">
    <source>
        <dbReference type="SAM" id="Phobius"/>
    </source>
</evidence>
<proteinExistence type="predicted"/>
<dbReference type="RefSeq" id="WP_179755028.1">
    <property type="nucleotide sequence ID" value="NZ_BAAAGN010000026.1"/>
</dbReference>
<evidence type="ECO:0000259" key="2">
    <source>
        <dbReference type="PROSITE" id="PS50887"/>
    </source>
</evidence>
<dbReference type="GO" id="GO:0043709">
    <property type="term" value="P:cell adhesion involved in single-species biofilm formation"/>
    <property type="evidence" value="ECO:0007669"/>
    <property type="project" value="TreeGrafter"/>
</dbReference>
<feature type="transmembrane region" description="Helical" evidence="1">
    <location>
        <begin position="21"/>
        <end position="38"/>
    </location>
</feature>
<accession>A0A7Y9J2S7</accession>
<keyword evidence="1" id="KW-1133">Transmembrane helix</keyword>
<dbReference type="GO" id="GO:0005886">
    <property type="term" value="C:plasma membrane"/>
    <property type="evidence" value="ECO:0007669"/>
    <property type="project" value="TreeGrafter"/>
</dbReference>
<feature type="transmembrane region" description="Helical" evidence="1">
    <location>
        <begin position="124"/>
        <end position="146"/>
    </location>
</feature>
<dbReference type="InterPro" id="IPR000160">
    <property type="entry name" value="GGDEF_dom"/>
</dbReference>
<keyword evidence="4" id="KW-1185">Reference proteome</keyword>
<feature type="transmembrane region" description="Helical" evidence="1">
    <location>
        <begin position="158"/>
        <end position="176"/>
    </location>
</feature>
<dbReference type="GO" id="GO:1902201">
    <property type="term" value="P:negative regulation of bacterial-type flagellum-dependent cell motility"/>
    <property type="evidence" value="ECO:0007669"/>
    <property type="project" value="TreeGrafter"/>
</dbReference>
<dbReference type="EMBL" id="JACCBB010000001">
    <property type="protein sequence ID" value="NYD24561.1"/>
    <property type="molecule type" value="Genomic_DNA"/>
</dbReference>
<dbReference type="SMART" id="SM00267">
    <property type="entry name" value="GGDEF"/>
    <property type="match status" value="1"/>
</dbReference>
<gene>
    <name evidence="3" type="ORF">BJ968_004101</name>
</gene>
<feature type="transmembrane region" description="Helical" evidence="1">
    <location>
        <begin position="44"/>
        <end position="67"/>
    </location>
</feature>
<dbReference type="Gene3D" id="3.30.70.270">
    <property type="match status" value="1"/>
</dbReference>
<dbReference type="AlphaFoldDB" id="A0A7Y9J2S7"/>
<dbReference type="FunFam" id="3.30.70.270:FF:000001">
    <property type="entry name" value="Diguanylate cyclase domain protein"/>
    <property type="match status" value="1"/>
</dbReference>
<sequence>MSPSRDTSSLVPLADRIRWTVVLRLLLAGTAAVLWWAADGRDPANGAALLALAAGHLVLTSLLALLVRAGRRAARAGLDLGLVLDSLALTAALPTLGAPGVALFAVHAMAVTLVTSFRTGVKVAVVQSVLVLLLLQAGATGVLDLGPGTGTSGRDATAAAAVIWAATLGTATFAAVNERELRRRRLDAEALHGLLGDLATVDDADRVADLLTAFAVEQLPARRARLLRTAVDDTSLVTASAQQRPVLLRRPHAARDPWLAALWPDARGVAVLPLPPGTGGGWLLVDFGRDRGLERRVLRTAEQAVSHAALALSRAAAVAGLRRAATLDGLTGVANRRTLDGALAGLDRAGAPWSIALVDLDHFKAVNDTHGHQAGDEVLRTAAAGLVAAAREGDLVARYGGEEFAVLLPRTGPAEARAVAERLRAAVAAGTRPRVTCSVGVATGDADAAAADVLAAADRALYAAKAGGRDRCVLAGD</sequence>
<dbReference type="PROSITE" id="PS50887">
    <property type="entry name" value="GGDEF"/>
    <property type="match status" value="1"/>
</dbReference>
<dbReference type="PANTHER" id="PTHR45138">
    <property type="entry name" value="REGULATORY COMPONENTS OF SENSORY TRANSDUCTION SYSTEM"/>
    <property type="match status" value="1"/>
</dbReference>
<dbReference type="Pfam" id="PF00990">
    <property type="entry name" value="GGDEF"/>
    <property type="match status" value="1"/>
</dbReference>
<dbReference type="InterPro" id="IPR043128">
    <property type="entry name" value="Rev_trsase/Diguanyl_cyclase"/>
</dbReference>
<feature type="domain" description="GGDEF" evidence="2">
    <location>
        <begin position="351"/>
        <end position="477"/>
    </location>
</feature>
<dbReference type="PANTHER" id="PTHR45138:SF9">
    <property type="entry name" value="DIGUANYLATE CYCLASE DGCM-RELATED"/>
    <property type="match status" value="1"/>
</dbReference>
<dbReference type="CDD" id="cd01949">
    <property type="entry name" value="GGDEF"/>
    <property type="match status" value="1"/>
</dbReference>
<evidence type="ECO:0000313" key="4">
    <source>
        <dbReference type="Proteomes" id="UP000521922"/>
    </source>
</evidence>
<dbReference type="Proteomes" id="UP000521922">
    <property type="component" value="Unassembled WGS sequence"/>
</dbReference>
<keyword evidence="1" id="KW-0472">Membrane</keyword>
<evidence type="ECO:0000313" key="3">
    <source>
        <dbReference type="EMBL" id="NYD24561.1"/>
    </source>
</evidence>
<dbReference type="SUPFAM" id="SSF55073">
    <property type="entry name" value="Nucleotide cyclase"/>
    <property type="match status" value="1"/>
</dbReference>
<comment type="caution">
    <text evidence="3">The sequence shown here is derived from an EMBL/GenBank/DDBJ whole genome shotgun (WGS) entry which is preliminary data.</text>
</comment>
<dbReference type="GO" id="GO:0052621">
    <property type="term" value="F:diguanylate cyclase activity"/>
    <property type="evidence" value="ECO:0007669"/>
    <property type="project" value="TreeGrafter"/>
</dbReference>
<keyword evidence="1" id="KW-0812">Transmembrane</keyword>